<accession>A0A4V6MF75</accession>
<reference evidence="1 2" key="1">
    <citation type="journal article" date="2015" name="Stand. Genomic Sci.">
        <title>Genomic Encyclopedia of Bacterial and Archaeal Type Strains, Phase III: the genomes of soil and plant-associated and newly described type strains.</title>
        <authorList>
            <person name="Whitman W.B."/>
            <person name="Woyke T."/>
            <person name="Klenk H.P."/>
            <person name="Zhou Y."/>
            <person name="Lilburn T.G."/>
            <person name="Beck B.J."/>
            <person name="De Vos P."/>
            <person name="Vandamme P."/>
            <person name="Eisen J.A."/>
            <person name="Garrity G."/>
            <person name="Hugenholtz P."/>
            <person name="Kyrpides N.C."/>
        </authorList>
    </citation>
    <scope>NUCLEOTIDE SEQUENCE [LARGE SCALE GENOMIC DNA]</scope>
    <source>
        <strain evidence="1 2">VKM Ac-2540</strain>
    </source>
</reference>
<dbReference type="AlphaFoldDB" id="A0A4V6MF75"/>
<sequence length="76" mass="8800">MVREAWTLVHPLPSLVAVTRCLPLTGVVVECRYRFLSCRSRPYEYCTPLRLYVMYQVDIARTETKFAFTGPASTLR</sequence>
<proteinExistence type="predicted"/>
<comment type="caution">
    <text evidence="1">The sequence shown here is derived from an EMBL/GenBank/DDBJ whole genome shotgun (WGS) entry which is preliminary data.</text>
</comment>
<keyword evidence="2" id="KW-1185">Reference proteome</keyword>
<gene>
    <name evidence="1" type="ORF">EV645_1148</name>
</gene>
<organism evidence="1 2">
    <name type="scientific">Kribbella rubisoli</name>
    <dbReference type="NCBI Taxonomy" id="3075929"/>
    <lineage>
        <taxon>Bacteria</taxon>
        <taxon>Bacillati</taxon>
        <taxon>Actinomycetota</taxon>
        <taxon>Actinomycetes</taxon>
        <taxon>Propionibacteriales</taxon>
        <taxon>Kribbellaceae</taxon>
        <taxon>Kribbella</taxon>
    </lineage>
</organism>
<dbReference type="Proteomes" id="UP000292027">
    <property type="component" value="Unassembled WGS sequence"/>
</dbReference>
<evidence type="ECO:0000313" key="2">
    <source>
        <dbReference type="Proteomes" id="UP000292027"/>
    </source>
</evidence>
<evidence type="ECO:0000313" key="1">
    <source>
        <dbReference type="EMBL" id="RZU18946.1"/>
    </source>
</evidence>
<name>A0A4V6MF75_9ACTN</name>
<dbReference type="EMBL" id="SHKR01000011">
    <property type="protein sequence ID" value="RZU18946.1"/>
    <property type="molecule type" value="Genomic_DNA"/>
</dbReference>
<protein>
    <submittedName>
        <fullName evidence="1">Uncharacterized protein</fullName>
    </submittedName>
</protein>